<organism evidence="1">
    <name type="scientific">Anguilla anguilla</name>
    <name type="common">European freshwater eel</name>
    <name type="synonym">Muraena anguilla</name>
    <dbReference type="NCBI Taxonomy" id="7936"/>
    <lineage>
        <taxon>Eukaryota</taxon>
        <taxon>Metazoa</taxon>
        <taxon>Chordata</taxon>
        <taxon>Craniata</taxon>
        <taxon>Vertebrata</taxon>
        <taxon>Euteleostomi</taxon>
        <taxon>Actinopterygii</taxon>
        <taxon>Neopterygii</taxon>
        <taxon>Teleostei</taxon>
        <taxon>Anguilliformes</taxon>
        <taxon>Anguillidae</taxon>
        <taxon>Anguilla</taxon>
    </lineage>
</organism>
<reference evidence="1" key="1">
    <citation type="submission" date="2014-11" db="EMBL/GenBank/DDBJ databases">
        <authorList>
            <person name="Amaro Gonzalez C."/>
        </authorList>
    </citation>
    <scope>NUCLEOTIDE SEQUENCE</scope>
</reference>
<name>A0A0E9XZV1_ANGAN</name>
<proteinExistence type="predicted"/>
<dbReference type="EMBL" id="GBXM01000393">
    <property type="protein sequence ID" value="JAI08185.1"/>
    <property type="molecule type" value="Transcribed_RNA"/>
</dbReference>
<accession>A0A0E9XZV1</accession>
<evidence type="ECO:0000313" key="1">
    <source>
        <dbReference type="EMBL" id="JAI08185.1"/>
    </source>
</evidence>
<reference evidence="1" key="2">
    <citation type="journal article" date="2015" name="Fish Shellfish Immunol.">
        <title>Early steps in the European eel (Anguilla anguilla)-Vibrio vulnificus interaction in the gills: Role of the RtxA13 toxin.</title>
        <authorList>
            <person name="Callol A."/>
            <person name="Pajuelo D."/>
            <person name="Ebbesson L."/>
            <person name="Teles M."/>
            <person name="MacKenzie S."/>
            <person name="Amaro C."/>
        </authorList>
    </citation>
    <scope>NUCLEOTIDE SEQUENCE</scope>
</reference>
<dbReference type="AlphaFoldDB" id="A0A0E9XZV1"/>
<protein>
    <submittedName>
        <fullName evidence="1">Uncharacterized protein</fullName>
    </submittedName>
</protein>
<sequence>MQPCACGSVTPPRLTQRPLVLYEKNGFKQVYSNF</sequence>